<dbReference type="Proteomes" id="UP000887116">
    <property type="component" value="Unassembled WGS sequence"/>
</dbReference>
<dbReference type="SUPFAM" id="SSF82708">
    <property type="entry name" value="R3H domain"/>
    <property type="match status" value="1"/>
</dbReference>
<organism evidence="3 4">
    <name type="scientific">Trichonephila clavata</name>
    <name type="common">Joro spider</name>
    <name type="synonym">Nephila clavata</name>
    <dbReference type="NCBI Taxonomy" id="2740835"/>
    <lineage>
        <taxon>Eukaryota</taxon>
        <taxon>Metazoa</taxon>
        <taxon>Ecdysozoa</taxon>
        <taxon>Arthropoda</taxon>
        <taxon>Chelicerata</taxon>
        <taxon>Arachnida</taxon>
        <taxon>Araneae</taxon>
        <taxon>Araneomorphae</taxon>
        <taxon>Entelegynae</taxon>
        <taxon>Araneoidea</taxon>
        <taxon>Nephilidae</taxon>
        <taxon>Trichonephila</taxon>
    </lineage>
</organism>
<dbReference type="SMART" id="SM00443">
    <property type="entry name" value="G_patch"/>
    <property type="match status" value="1"/>
</dbReference>
<dbReference type="Gene3D" id="3.30.1370.50">
    <property type="entry name" value="R3H-like domain"/>
    <property type="match status" value="1"/>
</dbReference>
<dbReference type="Pfam" id="PF01585">
    <property type="entry name" value="G-patch"/>
    <property type="match status" value="1"/>
</dbReference>
<proteinExistence type="predicted"/>
<gene>
    <name evidence="3" type="ORF">TNCT_316841</name>
</gene>
<dbReference type="PROSITE" id="PS50174">
    <property type="entry name" value="G_PATCH"/>
    <property type="match status" value="1"/>
</dbReference>
<dbReference type="GO" id="GO:0003676">
    <property type="term" value="F:nucleic acid binding"/>
    <property type="evidence" value="ECO:0007669"/>
    <property type="project" value="UniProtKB-UniRule"/>
</dbReference>
<evidence type="ECO:0000313" key="4">
    <source>
        <dbReference type="Proteomes" id="UP000887116"/>
    </source>
</evidence>
<evidence type="ECO:0000313" key="3">
    <source>
        <dbReference type="EMBL" id="GFQ98544.1"/>
    </source>
</evidence>
<dbReference type="InterPro" id="IPR036867">
    <property type="entry name" value="R3H_dom_sf"/>
</dbReference>
<dbReference type="AlphaFoldDB" id="A0A8X6I5H7"/>
<evidence type="ECO:0000259" key="2">
    <source>
        <dbReference type="PROSITE" id="PS51061"/>
    </source>
</evidence>
<dbReference type="OrthoDB" id="2359216at2759"/>
<protein>
    <recommendedName>
        <fullName evidence="5">G-patch domain-containing protein</fullName>
    </recommendedName>
</protein>
<feature type="domain" description="R3H" evidence="2">
    <location>
        <begin position="95"/>
        <end position="163"/>
    </location>
</feature>
<reference evidence="3" key="1">
    <citation type="submission" date="2020-07" db="EMBL/GenBank/DDBJ databases">
        <title>Multicomponent nature underlies the extraordinary mechanical properties of spider dragline silk.</title>
        <authorList>
            <person name="Kono N."/>
            <person name="Nakamura H."/>
            <person name="Mori M."/>
            <person name="Yoshida Y."/>
            <person name="Ohtoshi R."/>
            <person name="Malay A.D."/>
            <person name="Moran D.A.P."/>
            <person name="Tomita M."/>
            <person name="Numata K."/>
            <person name="Arakawa K."/>
        </authorList>
    </citation>
    <scope>NUCLEOTIDE SEQUENCE</scope>
</reference>
<keyword evidence="4" id="KW-1185">Reference proteome</keyword>
<evidence type="ECO:0000259" key="1">
    <source>
        <dbReference type="PROSITE" id="PS50174"/>
    </source>
</evidence>
<comment type="caution">
    <text evidence="3">The sequence shown here is derived from an EMBL/GenBank/DDBJ whole genome shotgun (WGS) entry which is preliminary data.</text>
</comment>
<feature type="domain" description="G-patch" evidence="1">
    <location>
        <begin position="52"/>
        <end position="96"/>
    </location>
</feature>
<accession>A0A8X6I5H7</accession>
<dbReference type="PROSITE" id="PS51061">
    <property type="entry name" value="R3H"/>
    <property type="match status" value="1"/>
</dbReference>
<evidence type="ECO:0008006" key="5">
    <source>
        <dbReference type="Google" id="ProtNLM"/>
    </source>
</evidence>
<sequence>MDILSEYEETVQLSGNKCDINFKKVKNQAKDGFLITREQILNVKGSKSIISENNIGHKMLKMMGWTGGTLGKTGGIKEPIVPKGQISHQGLGFLSKKDVSLKRSIEQLLQDYSKTKTTNDLIFSSDFTKKERKDMHQWTLKYNLRSASYGWGKKRRLHVRHKWRVTDLLNLLVEAGGSSDRYELVDKSSCQTSQY</sequence>
<dbReference type="InterPro" id="IPR000467">
    <property type="entry name" value="G_patch_dom"/>
</dbReference>
<dbReference type="InterPro" id="IPR001374">
    <property type="entry name" value="R3H_dom"/>
</dbReference>
<dbReference type="EMBL" id="BMAO01024897">
    <property type="protein sequence ID" value="GFQ98544.1"/>
    <property type="molecule type" value="Genomic_DNA"/>
</dbReference>
<name>A0A8X6I5H7_TRICU</name>